<dbReference type="CDD" id="cd02440">
    <property type="entry name" value="AdoMet_MTases"/>
    <property type="match status" value="1"/>
</dbReference>
<keyword evidence="9" id="KW-1185">Reference proteome</keyword>
<dbReference type="NCBIfam" id="TIGR00536">
    <property type="entry name" value="hemK_fam"/>
    <property type="match status" value="1"/>
</dbReference>
<keyword evidence="1 5" id="KW-0489">Methyltransferase</keyword>
<proteinExistence type="inferred from homology"/>
<dbReference type="InterPro" id="IPR040758">
    <property type="entry name" value="PrmC_N"/>
</dbReference>
<feature type="binding site" evidence="5">
    <location>
        <position position="134"/>
    </location>
    <ligand>
        <name>S-adenosyl-L-methionine</name>
        <dbReference type="ChEBI" id="CHEBI:59789"/>
    </ligand>
</feature>
<evidence type="ECO:0000313" key="9">
    <source>
        <dbReference type="Proteomes" id="UP001166947"/>
    </source>
</evidence>
<feature type="domain" description="Methyltransferase small" evidence="6">
    <location>
        <begin position="97"/>
        <end position="187"/>
    </location>
</feature>
<dbReference type="HAMAP" id="MF_02126">
    <property type="entry name" value="RF_methyltr_PrmC"/>
    <property type="match status" value="1"/>
</dbReference>
<feature type="binding site" evidence="5">
    <location>
        <position position="179"/>
    </location>
    <ligand>
        <name>S-adenosyl-L-methionine</name>
        <dbReference type="ChEBI" id="CHEBI:59789"/>
    </ligand>
</feature>
<dbReference type="GO" id="GO:0032259">
    <property type="term" value="P:methylation"/>
    <property type="evidence" value="ECO:0007669"/>
    <property type="project" value="UniProtKB-KW"/>
</dbReference>
<accession>A0ABT2FD60</accession>
<comment type="similarity">
    <text evidence="5">Belongs to the protein N5-glutamine methyltransferase family. PrmC subfamily.</text>
</comment>
<dbReference type="InterPro" id="IPR029063">
    <property type="entry name" value="SAM-dependent_MTases_sf"/>
</dbReference>
<dbReference type="InterPro" id="IPR019874">
    <property type="entry name" value="RF_methyltr_PrmC"/>
</dbReference>
<evidence type="ECO:0000259" key="6">
    <source>
        <dbReference type="Pfam" id="PF05175"/>
    </source>
</evidence>
<evidence type="ECO:0000256" key="3">
    <source>
        <dbReference type="ARBA" id="ARBA00022691"/>
    </source>
</evidence>
<evidence type="ECO:0000256" key="2">
    <source>
        <dbReference type="ARBA" id="ARBA00022679"/>
    </source>
</evidence>
<feature type="binding site" evidence="5">
    <location>
        <position position="161"/>
    </location>
    <ligand>
        <name>S-adenosyl-L-methionine</name>
        <dbReference type="ChEBI" id="CHEBI:59789"/>
    </ligand>
</feature>
<comment type="catalytic activity">
    <reaction evidence="4 5">
        <text>L-glutaminyl-[peptide chain release factor] + S-adenosyl-L-methionine = N(5)-methyl-L-glutaminyl-[peptide chain release factor] + S-adenosyl-L-homocysteine + H(+)</text>
        <dbReference type="Rhea" id="RHEA:42896"/>
        <dbReference type="Rhea" id="RHEA-COMP:10271"/>
        <dbReference type="Rhea" id="RHEA-COMP:10272"/>
        <dbReference type="ChEBI" id="CHEBI:15378"/>
        <dbReference type="ChEBI" id="CHEBI:30011"/>
        <dbReference type="ChEBI" id="CHEBI:57856"/>
        <dbReference type="ChEBI" id="CHEBI:59789"/>
        <dbReference type="ChEBI" id="CHEBI:61891"/>
        <dbReference type="EC" id="2.1.1.297"/>
    </reaction>
</comment>
<evidence type="ECO:0000313" key="8">
    <source>
        <dbReference type="EMBL" id="MCS4534082.1"/>
    </source>
</evidence>
<reference evidence="8" key="2">
    <citation type="journal article" date="2023" name="Curr. Microbiol.">
        <title>Neisseria montereyensis sp. nov., Isolated from Oropharynx of California Sea Lion (Zalophus californianus): Genomic, Phylogenetic, and Phenotypic Study.</title>
        <authorList>
            <person name="Volokhov D.V."/>
            <person name="Zagorodnyaya T.A."/>
            <person name="Furtak V.A."/>
            <person name="Nattanmai G."/>
            <person name="Randall L."/>
            <person name="Jose S."/>
            <person name="Gao Y."/>
            <person name="Gulland F.M."/>
            <person name="Eisenberg T."/>
            <person name="Delmonte P."/>
            <person name="Blom J."/>
            <person name="Mitchell K.K."/>
        </authorList>
    </citation>
    <scope>NUCLEOTIDE SEQUENCE</scope>
    <source>
        <strain evidence="8">CSL10203-ORH2</strain>
    </source>
</reference>
<evidence type="ECO:0000256" key="5">
    <source>
        <dbReference type="HAMAP-Rule" id="MF_02126"/>
    </source>
</evidence>
<dbReference type="EMBL" id="JANUXW010000005">
    <property type="protein sequence ID" value="MCS4534082.1"/>
    <property type="molecule type" value="Genomic_DNA"/>
</dbReference>
<dbReference type="InterPro" id="IPR050320">
    <property type="entry name" value="N5-glutamine_MTase"/>
</dbReference>
<dbReference type="InterPro" id="IPR004556">
    <property type="entry name" value="HemK-like"/>
</dbReference>
<dbReference type="SUPFAM" id="SSF53335">
    <property type="entry name" value="S-adenosyl-L-methionine-dependent methyltransferases"/>
    <property type="match status" value="1"/>
</dbReference>
<dbReference type="InterPro" id="IPR007848">
    <property type="entry name" value="Small_mtfrase_dom"/>
</dbReference>
<protein>
    <recommendedName>
        <fullName evidence="5">Release factor glutamine methyltransferase</fullName>
        <shortName evidence="5">RF MTase</shortName>
        <ecNumber evidence="5">2.1.1.297</ecNumber>
    </recommendedName>
    <alternativeName>
        <fullName evidence="5">N5-glutamine methyltransferase PrmC</fullName>
    </alternativeName>
    <alternativeName>
        <fullName evidence="5">Protein-(glutamine-N5) MTase PrmC</fullName>
    </alternativeName>
    <alternativeName>
        <fullName evidence="5">Protein-glutamine N-methyltransferase PrmC</fullName>
    </alternativeName>
</protein>
<keyword evidence="3 5" id="KW-0949">S-adenosyl-L-methionine</keyword>
<dbReference type="PROSITE" id="PS00092">
    <property type="entry name" value="N6_MTASE"/>
    <property type="match status" value="1"/>
</dbReference>
<comment type="function">
    <text evidence="5">Methylates the class 1 translation termination release factors RF1/PrfA and RF2/PrfB on the glutamine residue of the universally conserved GGQ motif.</text>
</comment>
<keyword evidence="2 5" id="KW-0808">Transferase</keyword>
<dbReference type="NCBIfam" id="TIGR03534">
    <property type="entry name" value="RF_mod_PrmC"/>
    <property type="match status" value="1"/>
</dbReference>
<evidence type="ECO:0000256" key="1">
    <source>
        <dbReference type="ARBA" id="ARBA00022603"/>
    </source>
</evidence>
<dbReference type="Proteomes" id="UP001166947">
    <property type="component" value="Unassembled WGS sequence"/>
</dbReference>
<feature type="domain" description="Release factor glutamine methyltransferase N-terminal" evidence="7">
    <location>
        <begin position="11"/>
        <end position="68"/>
    </location>
</feature>
<feature type="binding site" evidence="5">
    <location>
        <begin position="111"/>
        <end position="115"/>
    </location>
    <ligand>
        <name>S-adenosyl-L-methionine</name>
        <dbReference type="ChEBI" id="CHEBI:59789"/>
    </ligand>
</feature>
<evidence type="ECO:0000259" key="7">
    <source>
        <dbReference type="Pfam" id="PF17827"/>
    </source>
</evidence>
<sequence length="276" mass="30462">MPQTLADWLQACSLPKSEARMLLQHAGGYTRARQITCAEDILPESVLASLNHLAERRLRGEPMAYLLGEREFYGRMFAVNPNVLIPRPETEHLVEAVLRHLPQNGKVWDMGTGSGIIAVTIALERPDVFVRASDISPAALDTAKANAAKLGAEVEFACGSWFDVDRPSEQHGYDVIVSNPPYIEAEDDHLRQGDLRFEPQNALTDFSDGLSAFRVLAEKAGVYLKAGGWLMVEHGYNQGDAVRYLFSDNGFAEVVTLPDLAGLERLTIGRLKEIKS</sequence>
<dbReference type="GO" id="GO:0102559">
    <property type="term" value="F:peptide chain release factor N(5)-glutamine methyltransferase activity"/>
    <property type="evidence" value="ECO:0007669"/>
    <property type="project" value="UniProtKB-EC"/>
</dbReference>
<reference evidence="8" key="1">
    <citation type="submission" date="2022-08" db="EMBL/GenBank/DDBJ databases">
        <authorList>
            <person name="Volokhov D.V."/>
            <person name="Furtak V.A."/>
            <person name="Zagorodnyaya T.A."/>
        </authorList>
    </citation>
    <scope>NUCLEOTIDE SEQUENCE</scope>
    <source>
        <strain evidence="8">CSL10203-ORH2</strain>
    </source>
</reference>
<organism evidence="8 9">
    <name type="scientific">Neisseria montereyensis</name>
    <dbReference type="NCBI Taxonomy" id="2973938"/>
    <lineage>
        <taxon>Bacteria</taxon>
        <taxon>Pseudomonadati</taxon>
        <taxon>Pseudomonadota</taxon>
        <taxon>Betaproteobacteria</taxon>
        <taxon>Neisseriales</taxon>
        <taxon>Neisseriaceae</taxon>
        <taxon>Neisseria</taxon>
    </lineage>
</organism>
<dbReference type="EC" id="2.1.1.297" evidence="5"/>
<dbReference type="RefSeq" id="WP_259291873.1">
    <property type="nucleotide sequence ID" value="NZ_JANUXW010000005.1"/>
</dbReference>
<dbReference type="PANTHER" id="PTHR18895">
    <property type="entry name" value="HEMK METHYLTRANSFERASE"/>
    <property type="match status" value="1"/>
</dbReference>
<feature type="binding site" evidence="5">
    <location>
        <begin position="179"/>
        <end position="182"/>
    </location>
    <ligand>
        <name>substrate</name>
    </ligand>
</feature>
<dbReference type="Gene3D" id="1.10.8.10">
    <property type="entry name" value="DNA helicase RuvA subunit, C-terminal domain"/>
    <property type="match status" value="1"/>
</dbReference>
<comment type="caution">
    <text evidence="8">The sequence shown here is derived from an EMBL/GenBank/DDBJ whole genome shotgun (WGS) entry which is preliminary data.</text>
</comment>
<evidence type="ECO:0000256" key="4">
    <source>
        <dbReference type="ARBA" id="ARBA00048391"/>
    </source>
</evidence>
<dbReference type="InterPro" id="IPR002052">
    <property type="entry name" value="DNA_methylase_N6_adenine_CS"/>
</dbReference>
<dbReference type="Pfam" id="PF17827">
    <property type="entry name" value="PrmC_N"/>
    <property type="match status" value="1"/>
</dbReference>
<name>A0ABT2FD60_9NEIS</name>
<gene>
    <name evidence="5 8" type="primary">prmC</name>
    <name evidence="8" type="ORF">NXS09_07180</name>
</gene>
<dbReference type="Gene3D" id="3.40.50.150">
    <property type="entry name" value="Vaccinia Virus protein VP39"/>
    <property type="match status" value="1"/>
</dbReference>
<dbReference type="PANTHER" id="PTHR18895:SF74">
    <property type="entry name" value="MTRF1L RELEASE FACTOR GLUTAMINE METHYLTRANSFERASE"/>
    <property type="match status" value="1"/>
</dbReference>
<dbReference type="Pfam" id="PF05175">
    <property type="entry name" value="MTS"/>
    <property type="match status" value="1"/>
</dbReference>